<feature type="repeat" description="Hemopexin" evidence="13">
    <location>
        <begin position="357"/>
        <end position="403"/>
    </location>
</feature>
<evidence type="ECO:0000259" key="16">
    <source>
        <dbReference type="SMART" id="SM00235"/>
    </source>
</evidence>
<evidence type="ECO:0000256" key="13">
    <source>
        <dbReference type="PROSITE-ProRule" id="PRU01011"/>
    </source>
</evidence>
<evidence type="ECO:0000313" key="18">
    <source>
        <dbReference type="RefSeq" id="XP_032802087.1"/>
    </source>
</evidence>
<dbReference type="FunFam" id="2.110.10.10:FF:000005">
    <property type="entry name" value="Stromelysin-3 preproprotein"/>
    <property type="match status" value="1"/>
</dbReference>
<dbReference type="PROSITE" id="PS51642">
    <property type="entry name" value="HEMOPEXIN_2"/>
    <property type="match status" value="3"/>
</dbReference>
<dbReference type="AlphaFoldDB" id="A0AAJ7WLQ2"/>
<feature type="binding site" evidence="11">
    <location>
        <position position="201"/>
    </location>
    <ligand>
        <name>Zn(2+)</name>
        <dbReference type="ChEBI" id="CHEBI:29105"/>
        <label>1</label>
    </ligand>
</feature>
<dbReference type="KEGG" id="pmrn:116938704"/>
<dbReference type="Gene3D" id="3.40.390.10">
    <property type="entry name" value="Collagenase (Catalytic Domain)"/>
    <property type="match status" value="1"/>
</dbReference>
<feature type="binding site" evidence="11">
    <location>
        <position position="216"/>
    </location>
    <ligand>
        <name>Ca(2+)</name>
        <dbReference type="ChEBI" id="CHEBI:29108"/>
        <label>3</label>
    </ligand>
</feature>
<keyword evidence="17" id="KW-1185">Reference proteome</keyword>
<comment type="cofactor">
    <cofactor evidence="11">
        <name>Ca(2+)</name>
        <dbReference type="ChEBI" id="CHEBI:29108"/>
    </cofactor>
    <text evidence="11">Can bind about 5 Ca(2+) ions per subunit.</text>
</comment>
<protein>
    <submittedName>
        <fullName evidence="18">Matrix metalloproteinase-19-like</fullName>
    </submittedName>
</protein>
<dbReference type="InterPro" id="IPR018487">
    <property type="entry name" value="Hemopexin-like_repeat"/>
</dbReference>
<evidence type="ECO:0000256" key="5">
    <source>
        <dbReference type="ARBA" id="ARBA00022801"/>
    </source>
</evidence>
<dbReference type="SMART" id="SM00235">
    <property type="entry name" value="ZnMc"/>
    <property type="match status" value="1"/>
</dbReference>
<feature type="repeat" description="Hemopexin" evidence="13">
    <location>
        <begin position="307"/>
        <end position="356"/>
    </location>
</feature>
<feature type="binding site" evidence="10">
    <location>
        <position position="234"/>
    </location>
    <ligand>
        <name>Zn(2+)</name>
        <dbReference type="ChEBI" id="CHEBI:29105"/>
        <label>2</label>
        <note>catalytic</note>
    </ligand>
</feature>
<feature type="binding site" evidence="11">
    <location>
        <position position="188"/>
    </location>
    <ligand>
        <name>Zn(2+)</name>
        <dbReference type="ChEBI" id="CHEBI:29105"/>
        <label>1</label>
    </ligand>
</feature>
<evidence type="ECO:0000256" key="15">
    <source>
        <dbReference type="SAM" id="SignalP"/>
    </source>
</evidence>
<dbReference type="CDD" id="cd00094">
    <property type="entry name" value="HX"/>
    <property type="match status" value="1"/>
</dbReference>
<feature type="modified residue" description="Phosphotyrosine; by PKDCC" evidence="12">
    <location>
        <position position="392"/>
    </location>
</feature>
<dbReference type="RefSeq" id="XP_032802087.1">
    <property type="nucleotide sequence ID" value="XM_032946196.1"/>
</dbReference>
<dbReference type="InterPro" id="IPR002477">
    <property type="entry name" value="Peptidoglycan-bd-like"/>
</dbReference>
<dbReference type="InterPro" id="IPR021190">
    <property type="entry name" value="Pept_M10A"/>
</dbReference>
<dbReference type="SMART" id="SM00120">
    <property type="entry name" value="HX"/>
    <property type="match status" value="4"/>
</dbReference>
<sequence>MQGLSQAALRMWPLACMATCVMINVLAQDLPSSTPDAKQAMEYLQKFGYISNGRFKVENEMEKAISEFQQMAGLKTTGLLDEDTAAKMAQPRCGVGDTRRDITFAWNGDKSRRKRSSGYTHTGGRWRKTTLAYHFLNLTPDLKGNEVKKIIARAFHEWSRVTPLRFYETPTSSKADIHIQFSRLQHGDFAPFDGPGRVLAHAYFPEDGRAHFDEDEQWSEGTAQGINLHIVATHEFGHLLGLGHSKEQAALMAPFYMGYRPKFRLHADDIAGIQSLYGRSTSALDDSDHGNNEKSAPTRSPIPHDVPDPCTAQLDAITMGPDGRTYAFSGAYCWVVTDTGVQQGYPVATSSLWSGLPASLSAAAHSKHTGHTFFFAGDKYWRYRGFASDPGYPKMMSSTGLPSNVDAALMFRDRIYVFKGGEYWRWNEYHEQAVHGYPRKMATTWRGVPSSPDAALTWGNGQSFFFKDGRYWRINSHSRRTEPGYPRGTAAVWMGCSRSLKQHDVVWDDVGTTMVH</sequence>
<evidence type="ECO:0000256" key="11">
    <source>
        <dbReference type="PIRSR" id="PIRSR621190-2"/>
    </source>
</evidence>
<feature type="binding site" evidence="10">
    <location>
        <position position="238"/>
    </location>
    <ligand>
        <name>Zn(2+)</name>
        <dbReference type="ChEBI" id="CHEBI:29105"/>
        <label>2</label>
        <note>catalytic</note>
    </ligand>
</feature>
<feature type="binding site" evidence="11">
    <location>
        <position position="186"/>
    </location>
    <ligand>
        <name>Zn(2+)</name>
        <dbReference type="ChEBI" id="CHEBI:29105"/>
        <label>1</label>
    </ligand>
</feature>
<evidence type="ECO:0000256" key="10">
    <source>
        <dbReference type="PIRSR" id="PIRSR001191-2"/>
    </source>
</evidence>
<dbReference type="SUPFAM" id="SSF47090">
    <property type="entry name" value="PGBD-like"/>
    <property type="match status" value="1"/>
</dbReference>
<feature type="binding site" evidence="10">
    <location>
        <position position="244"/>
    </location>
    <ligand>
        <name>Zn(2+)</name>
        <dbReference type="ChEBI" id="CHEBI:29105"/>
        <label>2</label>
        <note>catalytic</note>
    </ligand>
</feature>
<feature type="binding site" evidence="11">
    <location>
        <position position="315"/>
    </location>
    <ligand>
        <name>Ca(2+)</name>
        <dbReference type="ChEBI" id="CHEBI:29108"/>
        <label>4</label>
    </ligand>
</feature>
<dbReference type="GO" id="GO:0030574">
    <property type="term" value="P:collagen catabolic process"/>
    <property type="evidence" value="ECO:0007669"/>
    <property type="project" value="TreeGrafter"/>
</dbReference>
<evidence type="ECO:0000256" key="14">
    <source>
        <dbReference type="SAM" id="MobiDB-lite"/>
    </source>
</evidence>
<dbReference type="PANTHER" id="PTHR10201">
    <property type="entry name" value="MATRIX METALLOPROTEINASE"/>
    <property type="match status" value="1"/>
</dbReference>
<feature type="binding site" evidence="11">
    <location>
        <position position="213"/>
    </location>
    <ligand>
        <name>Ca(2+)</name>
        <dbReference type="ChEBI" id="CHEBI:29108"/>
        <label>3</label>
    </ligand>
</feature>
<feature type="signal peptide" evidence="15">
    <location>
        <begin position="1"/>
        <end position="27"/>
    </location>
</feature>
<dbReference type="Gene3D" id="2.110.10.10">
    <property type="entry name" value="Hemopexin-like domain"/>
    <property type="match status" value="1"/>
</dbReference>
<feature type="binding site" evidence="11">
    <location>
        <position position="141"/>
    </location>
    <ligand>
        <name>Ca(2+)</name>
        <dbReference type="ChEBI" id="CHEBI:29108"/>
        <label>1</label>
    </ligand>
</feature>
<keyword evidence="5" id="KW-0378">Hydrolase</keyword>
<evidence type="ECO:0000256" key="12">
    <source>
        <dbReference type="PIRSR" id="PIRSR621190-4"/>
    </source>
</evidence>
<feature type="domain" description="Peptidase metallopeptidase" evidence="16">
    <location>
        <begin position="122"/>
        <end position="279"/>
    </location>
</feature>
<feature type="binding site" description="in inhibited form" evidence="11">
    <location>
        <position position="93"/>
    </location>
    <ligand>
        <name>Zn(2+)</name>
        <dbReference type="ChEBI" id="CHEBI:29105"/>
        <label>2</label>
        <note>catalytic</note>
    </ligand>
</feature>
<evidence type="ECO:0000256" key="8">
    <source>
        <dbReference type="ARBA" id="ARBA00023145"/>
    </source>
</evidence>
<evidence type="ECO:0000256" key="3">
    <source>
        <dbReference type="ARBA" id="ARBA00022723"/>
    </source>
</evidence>
<dbReference type="InterPro" id="IPR000585">
    <property type="entry name" value="Hemopexin-like_dom"/>
</dbReference>
<dbReference type="InterPro" id="IPR036365">
    <property type="entry name" value="PGBD-like_sf"/>
</dbReference>
<dbReference type="PRINTS" id="PR00138">
    <property type="entry name" value="MATRIXIN"/>
</dbReference>
<dbReference type="InterPro" id="IPR024079">
    <property type="entry name" value="MetalloPept_cat_dom_sf"/>
</dbReference>
<dbReference type="GO" id="GO:0031012">
    <property type="term" value="C:extracellular matrix"/>
    <property type="evidence" value="ECO:0007669"/>
    <property type="project" value="InterPro"/>
</dbReference>
<keyword evidence="15" id="KW-0732">Signal</keyword>
<keyword evidence="7" id="KW-0482">Metalloprotease</keyword>
<feature type="binding site" evidence="11">
    <location>
        <position position="216"/>
    </location>
    <ligand>
        <name>Ca(2+)</name>
        <dbReference type="ChEBI" id="CHEBI:29108"/>
        <label>1</label>
    </ligand>
</feature>
<dbReference type="Pfam" id="PF01471">
    <property type="entry name" value="PG_binding_1"/>
    <property type="match status" value="1"/>
</dbReference>
<feature type="chain" id="PRO_5042502516" evidence="15">
    <location>
        <begin position="28"/>
        <end position="516"/>
    </location>
</feature>
<keyword evidence="8" id="KW-0865">Zymogen</keyword>
<evidence type="ECO:0000256" key="7">
    <source>
        <dbReference type="ARBA" id="ARBA00023049"/>
    </source>
</evidence>
<dbReference type="PANTHER" id="PTHR10201:SF166">
    <property type="entry name" value="MATRIX METALLOPROTEINASE-19"/>
    <property type="match status" value="1"/>
</dbReference>
<keyword evidence="11" id="KW-0106">Calcium</keyword>
<feature type="binding site" evidence="11">
    <location>
        <position position="252"/>
    </location>
    <ligand>
        <name>Zn(2+)</name>
        <dbReference type="ChEBI" id="CHEBI:29105"/>
        <label>2</label>
        <note>catalytic</note>
    </ligand>
</feature>
<dbReference type="Proteomes" id="UP001318040">
    <property type="component" value="Chromosome 4"/>
</dbReference>
<dbReference type="Pfam" id="PF00045">
    <property type="entry name" value="Hemopexin"/>
    <property type="match status" value="4"/>
</dbReference>
<evidence type="ECO:0000256" key="1">
    <source>
        <dbReference type="ARBA" id="ARBA00010370"/>
    </source>
</evidence>
<gene>
    <name evidence="18" type="primary">LOC116938704</name>
</gene>
<reference evidence="18" key="1">
    <citation type="submission" date="2025-08" db="UniProtKB">
        <authorList>
            <consortium name="RefSeq"/>
        </authorList>
    </citation>
    <scope>IDENTIFICATION</scope>
    <source>
        <tissue evidence="18">Sperm</tissue>
    </source>
</reference>
<dbReference type="InterPro" id="IPR006026">
    <property type="entry name" value="Peptidase_Metallo"/>
</dbReference>
<evidence type="ECO:0000256" key="4">
    <source>
        <dbReference type="ARBA" id="ARBA00022737"/>
    </source>
</evidence>
<organism evidence="17 18">
    <name type="scientific">Petromyzon marinus</name>
    <name type="common">Sea lamprey</name>
    <dbReference type="NCBI Taxonomy" id="7757"/>
    <lineage>
        <taxon>Eukaryota</taxon>
        <taxon>Metazoa</taxon>
        <taxon>Chordata</taxon>
        <taxon>Craniata</taxon>
        <taxon>Vertebrata</taxon>
        <taxon>Cyclostomata</taxon>
        <taxon>Hyperoartia</taxon>
        <taxon>Petromyzontiformes</taxon>
        <taxon>Petromyzontidae</taxon>
        <taxon>Petromyzon</taxon>
    </lineage>
</organism>
<proteinExistence type="inferred from homology"/>
<feature type="binding site" evidence="11">
    <location>
        <position position="453"/>
    </location>
    <ligand>
        <name>Ca(2+)</name>
        <dbReference type="ChEBI" id="CHEBI:29108"/>
        <label>4</label>
    </ligand>
</feature>
<feature type="binding site" evidence="11">
    <location>
        <position position="363"/>
    </location>
    <ligand>
        <name>Ca(2+)</name>
        <dbReference type="ChEBI" id="CHEBI:29108"/>
        <label>5</label>
    </ligand>
</feature>
<evidence type="ECO:0000313" key="17">
    <source>
        <dbReference type="Proteomes" id="UP001318040"/>
    </source>
</evidence>
<feature type="binding site" evidence="11">
    <location>
        <position position="193"/>
    </location>
    <ligand>
        <name>Ca(2+)</name>
        <dbReference type="ChEBI" id="CHEBI:29108"/>
        <label>3</label>
    </ligand>
</feature>
<feature type="binding site" evidence="11">
    <location>
        <position position="317"/>
    </location>
    <ligand>
        <name>Ca(2+)</name>
        <dbReference type="ChEBI" id="CHEBI:29108"/>
        <label>5</label>
    </ligand>
</feature>
<evidence type="ECO:0000256" key="6">
    <source>
        <dbReference type="ARBA" id="ARBA00022833"/>
    </source>
</evidence>
<dbReference type="InterPro" id="IPR036375">
    <property type="entry name" value="Hemopexin-like_dom_sf"/>
</dbReference>
<dbReference type="SUPFAM" id="SSF50923">
    <property type="entry name" value="Hemopexin-like domain"/>
    <property type="match status" value="1"/>
</dbReference>
<dbReference type="FunFam" id="3.40.390.10:FF:000022">
    <property type="entry name" value="Matrix metalloproteinase 1, isoform C"/>
    <property type="match status" value="1"/>
</dbReference>
<dbReference type="GO" id="GO:0005615">
    <property type="term" value="C:extracellular space"/>
    <property type="evidence" value="ECO:0007669"/>
    <property type="project" value="TreeGrafter"/>
</dbReference>
<feature type="active site" evidence="9">
    <location>
        <position position="235"/>
    </location>
</feature>
<accession>A0AAJ7WLQ2</accession>
<dbReference type="Pfam" id="PF00413">
    <property type="entry name" value="Peptidase_M10"/>
    <property type="match status" value="1"/>
</dbReference>
<dbReference type="InterPro" id="IPR001818">
    <property type="entry name" value="Pept_M10_metallopeptidase"/>
</dbReference>
<dbReference type="InterPro" id="IPR033739">
    <property type="entry name" value="M10A_MMP"/>
</dbReference>
<dbReference type="PIRSF" id="PIRSF001191">
    <property type="entry name" value="Peptidase_M10A_matrix"/>
    <property type="match status" value="1"/>
</dbReference>
<feature type="binding site" evidence="11">
    <location>
        <position position="408"/>
    </location>
    <ligand>
        <name>Ca(2+)</name>
        <dbReference type="ChEBI" id="CHEBI:29108"/>
        <label>5</label>
    </ligand>
</feature>
<keyword evidence="4" id="KW-0677">Repeat</keyword>
<keyword evidence="2" id="KW-0645">Protease</keyword>
<dbReference type="GO" id="GO:0006508">
    <property type="term" value="P:proteolysis"/>
    <property type="evidence" value="ECO:0007669"/>
    <property type="project" value="UniProtKB-KW"/>
</dbReference>
<comment type="cofactor">
    <cofactor evidence="11">
        <name>Zn(2+)</name>
        <dbReference type="ChEBI" id="CHEBI:29105"/>
    </cofactor>
    <text evidence="11">Binds 2 Zn(2+) ions per subunit.</text>
</comment>
<feature type="binding site" evidence="11">
    <location>
        <position position="176"/>
    </location>
    <ligand>
        <name>Ca(2+)</name>
        <dbReference type="ChEBI" id="CHEBI:29108"/>
        <label>2</label>
    </ligand>
</feature>
<keyword evidence="6 10" id="KW-0862">Zinc</keyword>
<feature type="binding site" evidence="11">
    <location>
        <position position="194"/>
    </location>
    <ligand>
        <name>Ca(2+)</name>
        <dbReference type="ChEBI" id="CHEBI:29108"/>
        <label>3</label>
    </ligand>
</feature>
<dbReference type="GO" id="GO:0008270">
    <property type="term" value="F:zinc ion binding"/>
    <property type="evidence" value="ECO:0007669"/>
    <property type="project" value="InterPro"/>
</dbReference>
<feature type="repeat" description="Hemopexin" evidence="13">
    <location>
        <begin position="449"/>
        <end position="496"/>
    </location>
</feature>
<feature type="binding site" evidence="11">
    <location>
        <position position="211"/>
    </location>
    <ligand>
        <name>Zn(2+)</name>
        <dbReference type="ChEBI" id="CHEBI:29105"/>
        <label>1</label>
    </ligand>
</feature>
<feature type="region of interest" description="Disordered" evidence="14">
    <location>
        <begin position="282"/>
        <end position="306"/>
    </location>
</feature>
<evidence type="ECO:0000256" key="9">
    <source>
        <dbReference type="PIRSR" id="PIRSR001191-1"/>
    </source>
</evidence>
<dbReference type="CDD" id="cd04278">
    <property type="entry name" value="ZnMc_MMP"/>
    <property type="match status" value="1"/>
</dbReference>
<keyword evidence="3 10" id="KW-0479">Metal-binding</keyword>
<evidence type="ECO:0000256" key="2">
    <source>
        <dbReference type="ARBA" id="ARBA00022670"/>
    </source>
</evidence>
<name>A0AAJ7WLQ2_PETMA</name>
<comment type="similarity">
    <text evidence="1">Belongs to the peptidase M10A family.</text>
</comment>
<dbReference type="SUPFAM" id="SSF55486">
    <property type="entry name" value="Metalloproteases ('zincins'), catalytic domain"/>
    <property type="match status" value="1"/>
</dbReference>
<dbReference type="GO" id="GO:0004222">
    <property type="term" value="F:metalloendopeptidase activity"/>
    <property type="evidence" value="ECO:0007669"/>
    <property type="project" value="InterPro"/>
</dbReference>
<dbReference type="GO" id="GO:0030198">
    <property type="term" value="P:extracellular matrix organization"/>
    <property type="evidence" value="ECO:0007669"/>
    <property type="project" value="TreeGrafter"/>
</dbReference>